<gene>
    <name evidence="1" type="ORF">FCI23_00205</name>
</gene>
<comment type="caution">
    <text evidence="1">The sequence shown here is derived from an EMBL/GenBank/DDBJ whole genome shotgun (WGS) entry which is preliminary data.</text>
</comment>
<organism evidence="1 2">
    <name type="scientific">Actinacidiphila oryziradicis</name>
    <dbReference type="NCBI Taxonomy" id="2571141"/>
    <lineage>
        <taxon>Bacteria</taxon>
        <taxon>Bacillati</taxon>
        <taxon>Actinomycetota</taxon>
        <taxon>Actinomycetes</taxon>
        <taxon>Kitasatosporales</taxon>
        <taxon>Streptomycetaceae</taxon>
        <taxon>Actinacidiphila</taxon>
    </lineage>
</organism>
<dbReference type="OrthoDB" id="4234577at2"/>
<evidence type="ECO:0000313" key="1">
    <source>
        <dbReference type="EMBL" id="TKA13204.1"/>
    </source>
</evidence>
<dbReference type="EMBL" id="SUMC01000001">
    <property type="protein sequence ID" value="TKA13204.1"/>
    <property type="molecule type" value="Genomic_DNA"/>
</dbReference>
<evidence type="ECO:0000313" key="2">
    <source>
        <dbReference type="Proteomes" id="UP000305778"/>
    </source>
</evidence>
<dbReference type="RefSeq" id="WP_136721364.1">
    <property type="nucleotide sequence ID" value="NZ_SUMC01000001.1"/>
</dbReference>
<dbReference type="AlphaFoldDB" id="A0A4U0SSM1"/>
<accession>A0A4U0SSM1</accession>
<sequence>MNEPNTWVERATFLAMAKETGMDNGDEIAAATVELMIEIETRTPAPWADSDPFAAERYLASRGASPAAATANAAEFEVSMRALTALGTGKPAETFDDIVRWIAEHVDGDDQ</sequence>
<reference evidence="1 2" key="1">
    <citation type="submission" date="2019-04" db="EMBL/GenBank/DDBJ databases">
        <title>Streptomyces oryziradicis sp. nov., a novel actinomycete isolated from rhizosphere soil of rice (Oryza sativa L.).</title>
        <authorList>
            <person name="Li C."/>
        </authorList>
    </citation>
    <scope>NUCLEOTIDE SEQUENCE [LARGE SCALE GENOMIC DNA]</scope>
    <source>
        <strain evidence="1 2">NEAU-C40</strain>
    </source>
</reference>
<keyword evidence="2" id="KW-1185">Reference proteome</keyword>
<dbReference type="Proteomes" id="UP000305778">
    <property type="component" value="Unassembled WGS sequence"/>
</dbReference>
<protein>
    <submittedName>
        <fullName evidence="1">Uncharacterized protein</fullName>
    </submittedName>
</protein>
<name>A0A4U0SSM1_9ACTN</name>
<proteinExistence type="predicted"/>